<feature type="domain" description="Apple" evidence="23">
    <location>
        <begin position="327"/>
        <end position="408"/>
    </location>
</feature>
<evidence type="ECO:0000313" key="24">
    <source>
        <dbReference type="EMBL" id="WJZ86440.1"/>
    </source>
</evidence>
<name>A0ABY9BUI0_VITVI</name>
<protein>
    <recommendedName>
        <fullName evidence="17">Receptor-like serine/threonine-protein kinase</fullName>
        <ecNumber evidence="17">2.7.11.1</ecNumber>
    </recommendedName>
</protein>
<evidence type="ECO:0000256" key="9">
    <source>
        <dbReference type="ARBA" id="ARBA00022840"/>
    </source>
</evidence>
<evidence type="ECO:0000256" key="15">
    <source>
        <dbReference type="ARBA" id="ARBA00047899"/>
    </source>
</evidence>
<keyword evidence="12" id="KW-1015">Disulfide bond</keyword>
<evidence type="ECO:0000256" key="13">
    <source>
        <dbReference type="ARBA" id="ARBA00023170"/>
    </source>
</evidence>
<dbReference type="EC" id="2.7.11.1" evidence="17"/>
<evidence type="ECO:0000256" key="3">
    <source>
        <dbReference type="ARBA" id="ARBA00022536"/>
    </source>
</evidence>
<dbReference type="Gene3D" id="2.90.10.10">
    <property type="entry name" value="Bulb-type lectin domain"/>
    <property type="match status" value="2"/>
</dbReference>
<dbReference type="SMART" id="SM00108">
    <property type="entry name" value="B_lectin"/>
    <property type="match status" value="2"/>
</dbReference>
<dbReference type="PROSITE" id="PS50927">
    <property type="entry name" value="BULB_LECTIN"/>
    <property type="match status" value="2"/>
</dbReference>
<evidence type="ECO:0000256" key="20">
    <source>
        <dbReference type="SAM" id="SignalP"/>
    </source>
</evidence>
<evidence type="ECO:0000256" key="4">
    <source>
        <dbReference type="ARBA" id="ARBA00022679"/>
    </source>
</evidence>
<keyword evidence="2 17" id="KW-0723">Serine/threonine-protein kinase</keyword>
<feature type="domain" description="Bulb-type lectin" evidence="22">
    <location>
        <begin position="144"/>
        <end position="270"/>
    </location>
</feature>
<sequence length="772" mass="86097">MAAVFIFLLLLFSFSITTAQQRHSNISKTSSLTPTTDSLWFSPSGFFAFGFYHAEGGFAIGIILVGNPQNTIVWTANRDEPPVSSNVSLVFTVHGLVLRTSQGREISIIDPHQNASSASMLDSGNFVLYNSKQEIIWQSFDHPTDTLLSGQRLQAGAELVSSVSEKNYSTGMFQLKMQHDGNLVQYPTNVPEVVEYAYWASDTHGEGDNATLNLDADGYLYLLNATGFNIKNLTDGGGPQEETIYLMKIDVDGIFRLYSRGLDQSSEWSVEWSSSIDKCDPKGLCGLNSYCSLMDQEPVCTCLPGFDFVDKSQKSWGCERNFVAEACKNNDGSIEYSIESLQSVMWEDDSYLVISSRTEENCIEACLEDCNCEAALFKNSECRKQKLPSRFGRRSLSDETTAFVKVGTSTATRRAPKESKKEWRKDILIISCSLLALACIVLAISGLLIYRNRGCTLKKVSKQGNLRLTEGATLQSFTYQELKKVTNGFTEVLGKGGFGTVYKGAMSNGQRLVAVKKLNVSTGEKEFRTEMKALAGTHHRNLVQLLGYCLEGPNRFLVYEYISNGSLANLLFTPAKWPRWDERMGIAQNVARGILYLHEECETQIMHCDIKPQNILMDEYGGAKISSFGLAKRLKHGQTSTLAEIRGTKGYIAPEWFRNQPVTVKVDVYSFGIMLLQIICCRKNFDLSLPDEEIGLNEWVSHCFEAGELGKLVDDEEVDKRELERMVKVGLWCIQDEPLFRPSIKKVLLMLEGSIIDIPVPPSTSTTYFSAV</sequence>
<gene>
    <name evidence="24" type="ORF">VitviT2T_005894</name>
</gene>
<dbReference type="PROSITE" id="PS00108">
    <property type="entry name" value="PROTEIN_KINASE_ST"/>
    <property type="match status" value="1"/>
</dbReference>
<feature type="domain" description="Protein kinase" evidence="21">
    <location>
        <begin position="487"/>
        <end position="755"/>
    </location>
</feature>
<evidence type="ECO:0000256" key="12">
    <source>
        <dbReference type="ARBA" id="ARBA00023157"/>
    </source>
</evidence>
<evidence type="ECO:0000256" key="8">
    <source>
        <dbReference type="ARBA" id="ARBA00022777"/>
    </source>
</evidence>
<comment type="subcellular location">
    <subcellularLocation>
        <location evidence="1">Membrane</location>
        <topology evidence="1">Single-pass membrane protein</topology>
    </subcellularLocation>
</comment>
<keyword evidence="7 17" id="KW-0547">Nucleotide-binding</keyword>
<keyword evidence="9 17" id="KW-0067">ATP-binding</keyword>
<dbReference type="InterPro" id="IPR017441">
    <property type="entry name" value="Protein_kinase_ATP_BS"/>
</dbReference>
<evidence type="ECO:0000256" key="11">
    <source>
        <dbReference type="ARBA" id="ARBA00023136"/>
    </source>
</evidence>
<evidence type="ECO:0000313" key="25">
    <source>
        <dbReference type="Proteomes" id="UP001227230"/>
    </source>
</evidence>
<feature type="chain" id="PRO_5046487809" description="Receptor-like serine/threonine-protein kinase" evidence="20">
    <location>
        <begin position="20"/>
        <end position="772"/>
    </location>
</feature>
<feature type="binding site" evidence="18">
    <location>
        <position position="517"/>
    </location>
    <ligand>
        <name>ATP</name>
        <dbReference type="ChEBI" id="CHEBI:30616"/>
    </ligand>
</feature>
<evidence type="ECO:0000256" key="7">
    <source>
        <dbReference type="ARBA" id="ARBA00022741"/>
    </source>
</evidence>
<keyword evidence="14" id="KW-0325">Glycoprotein</keyword>
<evidence type="ECO:0000259" key="22">
    <source>
        <dbReference type="PROSITE" id="PS50927"/>
    </source>
</evidence>
<dbReference type="Pfam" id="PF00954">
    <property type="entry name" value="S_locus_glycop"/>
    <property type="match status" value="1"/>
</dbReference>
<dbReference type="PROSITE" id="PS50011">
    <property type="entry name" value="PROTEIN_KINASE_DOM"/>
    <property type="match status" value="1"/>
</dbReference>
<reference evidence="24 25" key="1">
    <citation type="journal article" date="2023" name="Hortic Res">
        <title>The complete reference genome for grapevine (Vitis vinifera L.) genetics and breeding.</title>
        <authorList>
            <person name="Shi X."/>
            <person name="Cao S."/>
            <person name="Wang X."/>
            <person name="Huang S."/>
            <person name="Wang Y."/>
            <person name="Liu Z."/>
            <person name="Liu W."/>
            <person name="Leng X."/>
            <person name="Peng Y."/>
            <person name="Wang N."/>
            <person name="Wang Y."/>
            <person name="Ma Z."/>
            <person name="Xu X."/>
            <person name="Zhang F."/>
            <person name="Xue H."/>
            <person name="Zhong H."/>
            <person name="Wang Y."/>
            <person name="Zhang K."/>
            <person name="Velt A."/>
            <person name="Avia K."/>
            <person name="Holtgrawe D."/>
            <person name="Grimplet J."/>
            <person name="Matus J.T."/>
            <person name="Ware D."/>
            <person name="Wu X."/>
            <person name="Wang H."/>
            <person name="Liu C."/>
            <person name="Fang Y."/>
            <person name="Rustenholz C."/>
            <person name="Cheng Z."/>
            <person name="Xiao H."/>
            <person name="Zhou Y."/>
        </authorList>
    </citation>
    <scope>NUCLEOTIDE SEQUENCE [LARGE SCALE GENOMIC DNA]</scope>
    <source>
        <strain evidence="25">cv. Pinot noir / PN40024</strain>
        <tissue evidence="24">Leaf</tissue>
    </source>
</reference>
<organism evidence="24 25">
    <name type="scientific">Vitis vinifera</name>
    <name type="common">Grape</name>
    <dbReference type="NCBI Taxonomy" id="29760"/>
    <lineage>
        <taxon>Eukaryota</taxon>
        <taxon>Viridiplantae</taxon>
        <taxon>Streptophyta</taxon>
        <taxon>Embryophyta</taxon>
        <taxon>Tracheophyta</taxon>
        <taxon>Spermatophyta</taxon>
        <taxon>Magnoliopsida</taxon>
        <taxon>eudicotyledons</taxon>
        <taxon>Gunneridae</taxon>
        <taxon>Pentapetalae</taxon>
        <taxon>rosids</taxon>
        <taxon>Vitales</taxon>
        <taxon>Vitaceae</taxon>
        <taxon>Viteae</taxon>
        <taxon>Vitis</taxon>
    </lineage>
</organism>
<dbReference type="InterPro" id="IPR051343">
    <property type="entry name" value="G-type_lectin_kinases/EP1-like"/>
</dbReference>
<dbReference type="InterPro" id="IPR008271">
    <property type="entry name" value="Ser/Thr_kinase_AS"/>
</dbReference>
<keyword evidence="11 19" id="KW-0472">Membrane</keyword>
<evidence type="ECO:0000256" key="16">
    <source>
        <dbReference type="ARBA" id="ARBA00048679"/>
    </source>
</evidence>
<dbReference type="SUPFAM" id="SSF51110">
    <property type="entry name" value="alpha-D-mannose-specific plant lectins"/>
    <property type="match status" value="2"/>
</dbReference>
<evidence type="ECO:0000256" key="2">
    <source>
        <dbReference type="ARBA" id="ARBA00022527"/>
    </source>
</evidence>
<keyword evidence="6 20" id="KW-0732">Signal</keyword>
<evidence type="ECO:0000256" key="1">
    <source>
        <dbReference type="ARBA" id="ARBA00004167"/>
    </source>
</evidence>
<dbReference type="SMART" id="SM00220">
    <property type="entry name" value="S_TKc"/>
    <property type="match status" value="1"/>
</dbReference>
<evidence type="ECO:0000256" key="17">
    <source>
        <dbReference type="PIRNR" id="PIRNR000641"/>
    </source>
</evidence>
<keyword evidence="4 17" id="KW-0808">Transferase</keyword>
<evidence type="ECO:0000259" key="21">
    <source>
        <dbReference type="PROSITE" id="PS50011"/>
    </source>
</evidence>
<evidence type="ECO:0000256" key="5">
    <source>
        <dbReference type="ARBA" id="ARBA00022692"/>
    </source>
</evidence>
<dbReference type="CDD" id="cd00028">
    <property type="entry name" value="B_lectin"/>
    <property type="match status" value="1"/>
</dbReference>
<dbReference type="InterPro" id="IPR001480">
    <property type="entry name" value="Bulb-type_lectin_dom"/>
</dbReference>
<dbReference type="SUPFAM" id="SSF56112">
    <property type="entry name" value="Protein kinase-like (PK-like)"/>
    <property type="match status" value="1"/>
</dbReference>
<comment type="similarity">
    <text evidence="17">Belongs to the protein kinase superfamily. Ser/Thr protein kinase family.</text>
</comment>
<evidence type="ECO:0000256" key="19">
    <source>
        <dbReference type="SAM" id="Phobius"/>
    </source>
</evidence>
<dbReference type="PIRSF" id="PIRSF000641">
    <property type="entry name" value="SRK"/>
    <property type="match status" value="1"/>
</dbReference>
<comment type="catalytic activity">
    <reaction evidence="15 17">
        <text>L-threonyl-[protein] + ATP = O-phospho-L-threonyl-[protein] + ADP + H(+)</text>
        <dbReference type="Rhea" id="RHEA:46608"/>
        <dbReference type="Rhea" id="RHEA-COMP:11060"/>
        <dbReference type="Rhea" id="RHEA-COMP:11605"/>
        <dbReference type="ChEBI" id="CHEBI:15378"/>
        <dbReference type="ChEBI" id="CHEBI:30013"/>
        <dbReference type="ChEBI" id="CHEBI:30616"/>
        <dbReference type="ChEBI" id="CHEBI:61977"/>
        <dbReference type="ChEBI" id="CHEBI:456216"/>
        <dbReference type="EC" id="2.7.11.1"/>
    </reaction>
</comment>
<dbReference type="PROSITE" id="PS50948">
    <property type="entry name" value="PAN"/>
    <property type="match status" value="1"/>
</dbReference>
<keyword evidence="8 17" id="KW-0418">Kinase</keyword>
<dbReference type="PROSITE" id="PS00107">
    <property type="entry name" value="PROTEIN_KINASE_ATP"/>
    <property type="match status" value="1"/>
</dbReference>
<comment type="catalytic activity">
    <reaction evidence="16 17">
        <text>L-seryl-[protein] + ATP = O-phospho-L-seryl-[protein] + ADP + H(+)</text>
        <dbReference type="Rhea" id="RHEA:17989"/>
        <dbReference type="Rhea" id="RHEA-COMP:9863"/>
        <dbReference type="Rhea" id="RHEA-COMP:11604"/>
        <dbReference type="ChEBI" id="CHEBI:15378"/>
        <dbReference type="ChEBI" id="CHEBI:29999"/>
        <dbReference type="ChEBI" id="CHEBI:30616"/>
        <dbReference type="ChEBI" id="CHEBI:83421"/>
        <dbReference type="ChEBI" id="CHEBI:456216"/>
        <dbReference type="EC" id="2.7.11.1"/>
    </reaction>
</comment>
<dbReference type="InterPro" id="IPR024171">
    <property type="entry name" value="SRK-like_kinase"/>
</dbReference>
<dbReference type="InterPro" id="IPR000719">
    <property type="entry name" value="Prot_kinase_dom"/>
</dbReference>
<proteinExistence type="inferred from homology"/>
<feature type="signal peptide" evidence="20">
    <location>
        <begin position="1"/>
        <end position="19"/>
    </location>
</feature>
<keyword evidence="10 19" id="KW-1133">Transmembrane helix</keyword>
<dbReference type="PANTHER" id="PTHR47976:SF7">
    <property type="entry name" value="RECEPTOR-LIKE SERINE_THREONINE-PROTEIN KINASE"/>
    <property type="match status" value="1"/>
</dbReference>
<feature type="transmembrane region" description="Helical" evidence="19">
    <location>
        <begin position="427"/>
        <end position="450"/>
    </location>
</feature>
<dbReference type="InterPro" id="IPR036426">
    <property type="entry name" value="Bulb-type_lectin_dom_sf"/>
</dbReference>
<accession>A0ABY9BUI0</accession>
<dbReference type="Pfam" id="PF01453">
    <property type="entry name" value="B_lectin"/>
    <property type="match status" value="1"/>
</dbReference>
<dbReference type="InterPro" id="IPR003609">
    <property type="entry name" value="Pan_app"/>
</dbReference>
<dbReference type="InterPro" id="IPR000858">
    <property type="entry name" value="S_locus_glycoprot_dom"/>
</dbReference>
<dbReference type="Pfam" id="PF00069">
    <property type="entry name" value="Pkinase"/>
    <property type="match status" value="1"/>
</dbReference>
<dbReference type="Gene3D" id="1.10.510.10">
    <property type="entry name" value="Transferase(Phosphotransferase) domain 1"/>
    <property type="match status" value="1"/>
</dbReference>
<dbReference type="EMBL" id="CP126651">
    <property type="protein sequence ID" value="WJZ86440.1"/>
    <property type="molecule type" value="Genomic_DNA"/>
</dbReference>
<evidence type="ECO:0000259" key="23">
    <source>
        <dbReference type="PROSITE" id="PS50948"/>
    </source>
</evidence>
<feature type="domain" description="Bulb-type lectin" evidence="22">
    <location>
        <begin position="24"/>
        <end position="141"/>
    </location>
</feature>
<dbReference type="InterPro" id="IPR011009">
    <property type="entry name" value="Kinase-like_dom_sf"/>
</dbReference>
<dbReference type="PANTHER" id="PTHR47976">
    <property type="entry name" value="G-TYPE LECTIN S-RECEPTOR-LIKE SERINE/THREONINE-PROTEIN KINASE SD2-5"/>
    <property type="match status" value="1"/>
</dbReference>
<evidence type="ECO:0000256" key="18">
    <source>
        <dbReference type="PROSITE-ProRule" id="PRU10141"/>
    </source>
</evidence>
<keyword evidence="3" id="KW-0245">EGF-like domain</keyword>
<evidence type="ECO:0000256" key="14">
    <source>
        <dbReference type="ARBA" id="ARBA00023180"/>
    </source>
</evidence>
<keyword evidence="5 19" id="KW-0812">Transmembrane</keyword>
<keyword evidence="13" id="KW-0675">Receptor</keyword>
<dbReference type="Proteomes" id="UP001227230">
    <property type="component" value="Chromosome 4"/>
</dbReference>
<dbReference type="Gene3D" id="3.30.200.20">
    <property type="entry name" value="Phosphorylase Kinase, domain 1"/>
    <property type="match status" value="1"/>
</dbReference>
<evidence type="ECO:0000256" key="10">
    <source>
        <dbReference type="ARBA" id="ARBA00022989"/>
    </source>
</evidence>
<evidence type="ECO:0000256" key="6">
    <source>
        <dbReference type="ARBA" id="ARBA00022729"/>
    </source>
</evidence>
<keyword evidence="25" id="KW-1185">Reference proteome</keyword>